<accession>A0A1A9ZIU9</accession>
<evidence type="ECO:0000313" key="3">
    <source>
        <dbReference type="Proteomes" id="UP000092445"/>
    </source>
</evidence>
<keyword evidence="3" id="KW-1185">Reference proteome</keyword>
<keyword evidence="1" id="KW-0812">Transmembrane</keyword>
<dbReference type="AlphaFoldDB" id="A0A1A9ZIU9"/>
<organism evidence="2 3">
    <name type="scientific">Glossina pallidipes</name>
    <name type="common">Tsetse fly</name>
    <dbReference type="NCBI Taxonomy" id="7398"/>
    <lineage>
        <taxon>Eukaryota</taxon>
        <taxon>Metazoa</taxon>
        <taxon>Ecdysozoa</taxon>
        <taxon>Arthropoda</taxon>
        <taxon>Hexapoda</taxon>
        <taxon>Insecta</taxon>
        <taxon>Pterygota</taxon>
        <taxon>Neoptera</taxon>
        <taxon>Endopterygota</taxon>
        <taxon>Diptera</taxon>
        <taxon>Brachycera</taxon>
        <taxon>Muscomorpha</taxon>
        <taxon>Hippoboscoidea</taxon>
        <taxon>Glossinidae</taxon>
        <taxon>Glossina</taxon>
    </lineage>
</organism>
<proteinExistence type="predicted"/>
<feature type="transmembrane region" description="Helical" evidence="1">
    <location>
        <begin position="51"/>
        <end position="72"/>
    </location>
</feature>
<dbReference type="VEuPathDB" id="VectorBase:GPAI016076"/>
<evidence type="ECO:0000256" key="1">
    <source>
        <dbReference type="SAM" id="Phobius"/>
    </source>
</evidence>
<keyword evidence="1" id="KW-1133">Transmembrane helix</keyword>
<evidence type="ECO:0000313" key="2">
    <source>
        <dbReference type="EnsemblMetazoa" id="GPAI016076-PA"/>
    </source>
</evidence>
<keyword evidence="1" id="KW-0472">Membrane</keyword>
<protein>
    <submittedName>
        <fullName evidence="2">Uncharacterized protein</fullName>
    </submittedName>
</protein>
<dbReference type="Proteomes" id="UP000092445">
    <property type="component" value="Unassembled WGS sequence"/>
</dbReference>
<reference evidence="3" key="1">
    <citation type="submission" date="2014-03" db="EMBL/GenBank/DDBJ databases">
        <authorList>
            <person name="Aksoy S."/>
            <person name="Warren W."/>
            <person name="Wilson R.K."/>
        </authorList>
    </citation>
    <scope>NUCLEOTIDE SEQUENCE [LARGE SCALE GENOMIC DNA]</scope>
    <source>
        <strain evidence="3">IAEA</strain>
    </source>
</reference>
<name>A0A1A9ZIU9_GLOPL</name>
<sequence length="235" mass="25396">MAGLRTFSPNREAFMVEVCVGAADVVVPGTVDIKRSVDEAAGILSPTISNFAVVILGVDLVVVVTFAVVAVVDKLILLSAVELVKVLPATISANCGDSTICILSPALKSSLTEVYFNASFSFKSLETVVYSYLSSLTSLTASLSIVGASEDVLNVFVTFSKSLSDLLASILVDIVVAAVVDEFHFSISLYDVHRRTCVSSNPDFREQNDVPHARDMQHRAGRNRPVWLDHREKFN</sequence>
<dbReference type="EnsemblMetazoa" id="GPAI016076-RA">
    <property type="protein sequence ID" value="GPAI016076-PA"/>
    <property type="gene ID" value="GPAI016076"/>
</dbReference>
<reference evidence="2" key="2">
    <citation type="submission" date="2020-05" db="UniProtKB">
        <authorList>
            <consortium name="EnsemblMetazoa"/>
        </authorList>
    </citation>
    <scope>IDENTIFICATION</scope>
    <source>
        <strain evidence="2">IAEA</strain>
    </source>
</reference>